<dbReference type="PANTHER" id="PTHR19965:SF82">
    <property type="entry name" value="THO COMPLEX SUBUNIT 4"/>
    <property type="match status" value="1"/>
</dbReference>
<dbReference type="InterPro" id="IPR051229">
    <property type="entry name" value="ALYREF_mRNA_export"/>
</dbReference>
<feature type="domain" description="RRM" evidence="4">
    <location>
        <begin position="88"/>
        <end position="165"/>
    </location>
</feature>
<feature type="compositionally biased region" description="Basic and acidic residues" evidence="3">
    <location>
        <begin position="45"/>
        <end position="76"/>
    </location>
</feature>
<dbReference type="Proteomes" id="UP000439903">
    <property type="component" value="Unassembled WGS sequence"/>
</dbReference>
<feature type="compositionally biased region" description="Low complexity" evidence="3">
    <location>
        <begin position="24"/>
        <end position="43"/>
    </location>
</feature>
<dbReference type="SMART" id="SM01218">
    <property type="entry name" value="FoP_duplication"/>
    <property type="match status" value="1"/>
</dbReference>
<organism evidence="5 6">
    <name type="scientific">Gigaspora margarita</name>
    <dbReference type="NCBI Taxonomy" id="4874"/>
    <lineage>
        <taxon>Eukaryota</taxon>
        <taxon>Fungi</taxon>
        <taxon>Fungi incertae sedis</taxon>
        <taxon>Mucoromycota</taxon>
        <taxon>Glomeromycotina</taxon>
        <taxon>Glomeromycetes</taxon>
        <taxon>Diversisporales</taxon>
        <taxon>Gigasporaceae</taxon>
        <taxon>Gigaspora</taxon>
    </lineage>
</organism>
<dbReference type="InterPro" id="IPR000504">
    <property type="entry name" value="RRM_dom"/>
</dbReference>
<proteinExistence type="predicted"/>
<protein>
    <submittedName>
        <fullName evidence="5">RNA-binding domain-containing protein</fullName>
    </submittedName>
</protein>
<dbReference type="GO" id="GO:0006406">
    <property type="term" value="P:mRNA export from nucleus"/>
    <property type="evidence" value="ECO:0007669"/>
    <property type="project" value="TreeGrafter"/>
</dbReference>
<dbReference type="PROSITE" id="PS50102">
    <property type="entry name" value="RRM"/>
    <property type="match status" value="1"/>
</dbReference>
<evidence type="ECO:0000256" key="2">
    <source>
        <dbReference type="PROSITE-ProRule" id="PRU00176"/>
    </source>
</evidence>
<dbReference type="GO" id="GO:0005634">
    <property type="term" value="C:nucleus"/>
    <property type="evidence" value="ECO:0007669"/>
    <property type="project" value="TreeGrafter"/>
</dbReference>
<gene>
    <name evidence="5" type="ORF">F8M41_016312</name>
</gene>
<dbReference type="AlphaFoldDB" id="A0A8H4APP8"/>
<dbReference type="CDD" id="cd12418">
    <property type="entry name" value="RRM_Aly_REF_like"/>
    <property type="match status" value="1"/>
</dbReference>
<evidence type="ECO:0000259" key="4">
    <source>
        <dbReference type="PROSITE" id="PS50102"/>
    </source>
</evidence>
<feature type="region of interest" description="Disordered" evidence="3">
    <location>
        <begin position="203"/>
        <end position="277"/>
    </location>
</feature>
<dbReference type="PANTHER" id="PTHR19965">
    <property type="entry name" value="RNA AND EXPORT FACTOR BINDING PROTEIN"/>
    <property type="match status" value="1"/>
</dbReference>
<dbReference type="InterPro" id="IPR035979">
    <property type="entry name" value="RBD_domain_sf"/>
</dbReference>
<evidence type="ECO:0000313" key="5">
    <source>
        <dbReference type="EMBL" id="KAF0520462.1"/>
    </source>
</evidence>
<dbReference type="EMBL" id="WTPW01000351">
    <property type="protein sequence ID" value="KAF0520462.1"/>
    <property type="molecule type" value="Genomic_DNA"/>
</dbReference>
<dbReference type="GO" id="GO:0003729">
    <property type="term" value="F:mRNA binding"/>
    <property type="evidence" value="ECO:0007669"/>
    <property type="project" value="TreeGrafter"/>
</dbReference>
<evidence type="ECO:0000313" key="6">
    <source>
        <dbReference type="Proteomes" id="UP000439903"/>
    </source>
</evidence>
<dbReference type="Gene3D" id="3.30.70.330">
    <property type="match status" value="1"/>
</dbReference>
<evidence type="ECO:0000256" key="1">
    <source>
        <dbReference type="ARBA" id="ARBA00022884"/>
    </source>
</evidence>
<dbReference type="Pfam" id="PF13865">
    <property type="entry name" value="FoP_duplication"/>
    <property type="match status" value="1"/>
</dbReference>
<keyword evidence="6" id="KW-1185">Reference proteome</keyword>
<accession>A0A8H4APP8</accession>
<feature type="compositionally biased region" description="Basic and acidic residues" evidence="3">
    <location>
        <begin position="214"/>
        <end position="232"/>
    </location>
</feature>
<sequence length="277" mass="30576">MNGTSDMALDEYVRSNRKGKKRNSGASRRGGRVTTGRARNVRNAPYERQRPPKGNIDEQWSHDLFEDARQKKDSRQSVRRAPNSNNNAKLTVENLFYEVTEDDLEELFSECGTVKKVILHYDRAGRSTGNAEVTFEDAKSAETALRKYNGQTLDGQQMRIRYAPVKPIQKVSSVRGSSTAEGGSILDRLGGVARSGLVKQVSRGNIQSRLGRSVKNDTVSRGRGNKNPDGRRKPASRKPVTADDLDADLDAYMSIDGTSVEKNTLPVSNGENGMDLS</sequence>
<comment type="caution">
    <text evidence="5">The sequence shown here is derived from an EMBL/GenBank/DDBJ whole genome shotgun (WGS) entry which is preliminary data.</text>
</comment>
<dbReference type="InterPro" id="IPR025715">
    <property type="entry name" value="FoP_C"/>
</dbReference>
<feature type="compositionally biased region" description="Polar residues" evidence="3">
    <location>
        <begin position="256"/>
        <end position="271"/>
    </location>
</feature>
<name>A0A8H4APP8_GIGMA</name>
<dbReference type="OrthoDB" id="346839at2759"/>
<evidence type="ECO:0000256" key="3">
    <source>
        <dbReference type="SAM" id="MobiDB-lite"/>
    </source>
</evidence>
<keyword evidence="1 2" id="KW-0694">RNA-binding</keyword>
<reference evidence="5 6" key="1">
    <citation type="journal article" date="2019" name="Environ. Microbiol.">
        <title>At the nexus of three kingdoms: the genome of the mycorrhizal fungus Gigaspora margarita provides insights into plant, endobacterial and fungal interactions.</title>
        <authorList>
            <person name="Venice F."/>
            <person name="Ghignone S."/>
            <person name="Salvioli di Fossalunga A."/>
            <person name="Amselem J."/>
            <person name="Novero M."/>
            <person name="Xianan X."/>
            <person name="Sedzielewska Toro K."/>
            <person name="Morin E."/>
            <person name="Lipzen A."/>
            <person name="Grigoriev I.V."/>
            <person name="Henrissat B."/>
            <person name="Martin F.M."/>
            <person name="Bonfante P."/>
        </authorList>
    </citation>
    <scope>NUCLEOTIDE SEQUENCE [LARGE SCALE GENOMIC DNA]</scope>
    <source>
        <strain evidence="5 6">BEG34</strain>
    </source>
</reference>
<dbReference type="SMART" id="SM00360">
    <property type="entry name" value="RRM"/>
    <property type="match status" value="1"/>
</dbReference>
<feature type="region of interest" description="Disordered" evidence="3">
    <location>
        <begin position="1"/>
        <end position="85"/>
    </location>
</feature>
<dbReference type="Pfam" id="PF00076">
    <property type="entry name" value="RRM_1"/>
    <property type="match status" value="1"/>
</dbReference>
<dbReference type="InterPro" id="IPR012677">
    <property type="entry name" value="Nucleotide-bd_a/b_plait_sf"/>
</dbReference>
<dbReference type="SUPFAM" id="SSF54928">
    <property type="entry name" value="RNA-binding domain, RBD"/>
    <property type="match status" value="1"/>
</dbReference>